<dbReference type="SUPFAM" id="SSF53098">
    <property type="entry name" value="Ribonuclease H-like"/>
    <property type="match status" value="1"/>
</dbReference>
<accession>R4Z4R4</accession>
<comment type="caution">
    <text evidence="2">The sequence shown here is derived from an EMBL/GenBank/DDBJ whole genome shotgun (WGS) entry which is preliminary data.</text>
</comment>
<dbReference type="InterPro" id="IPR012337">
    <property type="entry name" value="RNaseH-like_sf"/>
</dbReference>
<feature type="domain" description="Transposase IS4-like" evidence="1">
    <location>
        <begin position="237"/>
        <end position="482"/>
    </location>
</feature>
<dbReference type="GO" id="GO:0003677">
    <property type="term" value="F:DNA binding"/>
    <property type="evidence" value="ECO:0007669"/>
    <property type="project" value="InterPro"/>
</dbReference>
<dbReference type="NCBIfam" id="NF033559">
    <property type="entry name" value="transpos_IS1634"/>
    <property type="match status" value="1"/>
</dbReference>
<dbReference type="Proteomes" id="UP000018291">
    <property type="component" value="Unassembled WGS sequence"/>
</dbReference>
<dbReference type="OrthoDB" id="9767746at2"/>
<dbReference type="GO" id="GO:0004803">
    <property type="term" value="F:transposase activity"/>
    <property type="evidence" value="ECO:0007669"/>
    <property type="project" value="InterPro"/>
</dbReference>
<dbReference type="RefSeq" id="WP_012230695.1">
    <property type="nucleotide sequence ID" value="NZ_HG422565.1"/>
</dbReference>
<dbReference type="eggNOG" id="COG5421">
    <property type="taxonomic scope" value="Bacteria"/>
</dbReference>
<dbReference type="GO" id="GO:0006313">
    <property type="term" value="P:DNA transposition"/>
    <property type="evidence" value="ECO:0007669"/>
    <property type="project" value="InterPro"/>
</dbReference>
<reference evidence="2 3" key="1">
    <citation type="journal article" date="2013" name="ISME J.">
        <title>Metabolic model for the filamentous 'Candidatus Microthrix parvicella' based on genomic and metagenomic analyses.</title>
        <authorList>
            <person name="Jon McIlroy S."/>
            <person name="Kristiansen R."/>
            <person name="Albertsen M."/>
            <person name="Michael Karst S."/>
            <person name="Rossetti S."/>
            <person name="Lund Nielsen J."/>
            <person name="Tandoi V."/>
            <person name="James Seviour R."/>
            <person name="Nielsen P.H."/>
        </authorList>
    </citation>
    <scope>NUCLEOTIDE SEQUENCE [LARGE SCALE GENOMIC DNA]</scope>
    <source>
        <strain evidence="2 3">RN1</strain>
    </source>
</reference>
<keyword evidence="3" id="KW-1185">Reference proteome</keyword>
<dbReference type="STRING" id="1229780.BN381_80248"/>
<organism evidence="2 3">
    <name type="scientific">Candidatus Neomicrothrix parvicella RN1</name>
    <dbReference type="NCBI Taxonomy" id="1229780"/>
    <lineage>
        <taxon>Bacteria</taxon>
        <taxon>Bacillati</taxon>
        <taxon>Actinomycetota</taxon>
        <taxon>Acidimicrobiia</taxon>
        <taxon>Acidimicrobiales</taxon>
        <taxon>Microthrixaceae</taxon>
        <taxon>Candidatus Neomicrothrix</taxon>
    </lineage>
</organism>
<dbReference type="PANTHER" id="PTHR34614:SF2">
    <property type="entry name" value="TRANSPOSASE IS4-LIKE DOMAIN-CONTAINING PROTEIN"/>
    <property type="match status" value="1"/>
</dbReference>
<dbReference type="AlphaFoldDB" id="R4Z4R4"/>
<dbReference type="InterPro" id="IPR047654">
    <property type="entry name" value="IS1634_transpos"/>
</dbReference>
<dbReference type="HOGENOM" id="CLU_022426_4_1_11"/>
<evidence type="ECO:0000313" key="2">
    <source>
        <dbReference type="EMBL" id="CCM65718.1"/>
    </source>
</evidence>
<protein>
    <submittedName>
        <fullName evidence="2">Putative transposase domain protein</fullName>
    </submittedName>
</protein>
<evidence type="ECO:0000313" key="3">
    <source>
        <dbReference type="Proteomes" id="UP000018291"/>
    </source>
</evidence>
<dbReference type="EMBL" id="CANL01000078">
    <property type="protein sequence ID" value="CCM65718.1"/>
    <property type="molecule type" value="Genomic_DNA"/>
</dbReference>
<evidence type="ECO:0000259" key="1">
    <source>
        <dbReference type="Pfam" id="PF01609"/>
    </source>
</evidence>
<sequence length="552" mass="61905">MYLRTVKRKRSDGTQVSYLQLAHNDWDSAAGQSVTRVIHSFGRADTVDRDAIARLIGSLSRLLPPGDHLAMTGTDDLEFVESRPMGANFVLDGVWSQLGIDKALRGLLKGRRLDPKMERVLFALVANRAVDPGSKLAASSWVTERTHIDGLAGLDSDSCYRAMDWLLECETELAESVYWATADLLNLEVDLLFFDTTSTYFETPTADQPADGATVGFRTWGKSKDHRNDLPQIVIGMAVTRTGIPIRVWSWSGNTGDQPLIREVKDDLADWRLGHVIWVADRGFSSAENRRYLQRAGGNYIIGEKIRGNTEAATVLARPGRYHEIRHNMRVKEVAIDDGAARDRFVICHNPEQAERDQTIRTQLVERLQTAIDNTDQATHDERVALAAGLPGAVRRYLRTTKTGLLRVDKAAIRAEAKLDGKYLLRTADPSLSAEDIALGYKQLLEVERGWRDMKSTLDLRPVYHRLEERIRAHVLLCWLALLHIRIVETRTNQTWTNLRQQLDQMHLGTFTGPAGTIRRRTTTTPNQQQTLAAVGLKEPADYTSIQPATPG</sequence>
<dbReference type="InterPro" id="IPR002559">
    <property type="entry name" value="Transposase_11"/>
</dbReference>
<dbReference type="PANTHER" id="PTHR34614">
    <property type="match status" value="1"/>
</dbReference>
<dbReference type="Pfam" id="PF01609">
    <property type="entry name" value="DDE_Tnp_1"/>
    <property type="match status" value="1"/>
</dbReference>
<gene>
    <name evidence="2" type="ORF">BN381_80248</name>
</gene>
<proteinExistence type="predicted"/>
<name>R4Z4R4_9ACTN</name>